<evidence type="ECO:0000256" key="3">
    <source>
        <dbReference type="ARBA" id="ARBA00022729"/>
    </source>
</evidence>
<evidence type="ECO:0000313" key="7">
    <source>
        <dbReference type="RefSeq" id="XP_013401812.1"/>
    </source>
</evidence>
<keyword evidence="4" id="KW-0325">Glycoprotein</keyword>
<keyword evidence="6" id="KW-1185">Reference proteome</keyword>
<dbReference type="PANTHER" id="PTHR15031">
    <property type="entry name" value="CARTILAGE INTERMEDIATE LAYER PROTEIN CLIP"/>
    <property type="match status" value="1"/>
</dbReference>
<evidence type="ECO:0000256" key="4">
    <source>
        <dbReference type="ARBA" id="ARBA00023180"/>
    </source>
</evidence>
<dbReference type="GeneID" id="106167558"/>
<dbReference type="Pfam" id="PF13330">
    <property type="entry name" value="Mucin2_WxxW"/>
    <property type="match status" value="2"/>
</dbReference>
<comment type="subcellular location">
    <subcellularLocation>
        <location evidence="1">Secreted</location>
    </subcellularLocation>
</comment>
<proteinExistence type="predicted"/>
<name>A0A1S3IUC8_LINAN</name>
<dbReference type="GO" id="GO:0005576">
    <property type="term" value="C:extracellular region"/>
    <property type="evidence" value="ECO:0007669"/>
    <property type="project" value="UniProtKB-SubCell"/>
</dbReference>
<dbReference type="InterPro" id="IPR025155">
    <property type="entry name" value="WxxW_domain"/>
</dbReference>
<evidence type="ECO:0000256" key="2">
    <source>
        <dbReference type="ARBA" id="ARBA00022525"/>
    </source>
</evidence>
<dbReference type="Proteomes" id="UP000085678">
    <property type="component" value="Unplaced"/>
</dbReference>
<protein>
    <submittedName>
        <fullName evidence="7">Cartilage intermediate layer protein 1-like</fullName>
    </submittedName>
</protein>
<evidence type="ECO:0000313" key="6">
    <source>
        <dbReference type="Proteomes" id="UP000085678"/>
    </source>
</evidence>
<feature type="domain" description="WxxW" evidence="5">
    <location>
        <begin position="67"/>
        <end position="151"/>
    </location>
</feature>
<keyword evidence="3" id="KW-0732">Signal</keyword>
<evidence type="ECO:0000256" key="1">
    <source>
        <dbReference type="ARBA" id="ARBA00004613"/>
    </source>
</evidence>
<dbReference type="KEGG" id="lak:106167558"/>
<dbReference type="InterPro" id="IPR039675">
    <property type="entry name" value="CILP1/CILP2"/>
</dbReference>
<evidence type="ECO:0000259" key="5">
    <source>
        <dbReference type="Pfam" id="PF13330"/>
    </source>
</evidence>
<dbReference type="AlphaFoldDB" id="A0A1S3IUC8"/>
<keyword evidence="2" id="KW-0964">Secreted</keyword>
<organism evidence="6 7">
    <name type="scientific">Lingula anatina</name>
    <name type="common">Brachiopod</name>
    <name type="synonym">Lingula unguis</name>
    <dbReference type="NCBI Taxonomy" id="7574"/>
    <lineage>
        <taxon>Eukaryota</taxon>
        <taxon>Metazoa</taxon>
        <taxon>Spiralia</taxon>
        <taxon>Lophotrochozoa</taxon>
        <taxon>Brachiopoda</taxon>
        <taxon>Linguliformea</taxon>
        <taxon>Lingulata</taxon>
        <taxon>Lingulida</taxon>
        <taxon>Linguloidea</taxon>
        <taxon>Lingulidae</taxon>
        <taxon>Lingula</taxon>
    </lineage>
</organism>
<dbReference type="RefSeq" id="XP_013401812.1">
    <property type="nucleotide sequence ID" value="XM_013546358.1"/>
</dbReference>
<feature type="domain" description="WxxW" evidence="5">
    <location>
        <begin position="19"/>
        <end position="53"/>
    </location>
</feature>
<accession>A0A1S3IUC8</accession>
<reference evidence="7" key="1">
    <citation type="submission" date="2025-08" db="UniProtKB">
        <authorList>
            <consortium name="RefSeq"/>
        </authorList>
    </citation>
    <scope>IDENTIFICATION</scope>
    <source>
        <tissue evidence="7">Gonads</tissue>
    </source>
</reference>
<dbReference type="InParanoid" id="A0A1S3IUC8"/>
<gene>
    <name evidence="7" type="primary">LOC106167558</name>
</gene>
<sequence>MCAHCRDRVSYLHYYATGDKYNTNYDCSWENGLVCTTSVNGKYCKDYQVQFKCPSICTCSSCSCAMWTSWLDRDNPSGNGDYEHVGTTGHNPCSNKEPIDIQCRVRVTKKPWDQTGQRIRVKCTPSEGFACVNSDQPPGQNCYDYEVRFLCP</sequence>
<dbReference type="OrthoDB" id="10018712at2759"/>